<evidence type="ECO:0000313" key="5">
    <source>
        <dbReference type="Proteomes" id="UP000291343"/>
    </source>
</evidence>
<dbReference type="OrthoDB" id="5975154at2759"/>
<dbReference type="GO" id="GO:0016020">
    <property type="term" value="C:membrane"/>
    <property type="evidence" value="ECO:0007669"/>
    <property type="project" value="InterPro"/>
</dbReference>
<dbReference type="InParanoid" id="A0A482XSE3"/>
<feature type="transmembrane region" description="Helical" evidence="1">
    <location>
        <begin position="230"/>
        <end position="250"/>
    </location>
</feature>
<keyword evidence="1" id="KW-0472">Membrane</keyword>
<evidence type="ECO:0000259" key="3">
    <source>
        <dbReference type="Pfam" id="PF02931"/>
    </source>
</evidence>
<evidence type="ECO:0000256" key="2">
    <source>
        <dbReference type="SAM" id="SignalP"/>
    </source>
</evidence>
<dbReference type="SMR" id="A0A482XSE3"/>
<dbReference type="Pfam" id="PF02931">
    <property type="entry name" value="Neur_chan_LBD"/>
    <property type="match status" value="1"/>
</dbReference>
<dbReference type="SUPFAM" id="SSF63712">
    <property type="entry name" value="Nicotinic receptor ligand binding domain-like"/>
    <property type="match status" value="1"/>
</dbReference>
<gene>
    <name evidence="4" type="ORF">LSTR_LSTR007556</name>
</gene>
<dbReference type="GO" id="GO:0005230">
    <property type="term" value="F:extracellular ligand-gated monoatomic ion channel activity"/>
    <property type="evidence" value="ECO:0007669"/>
    <property type="project" value="InterPro"/>
</dbReference>
<feature type="transmembrane region" description="Helical" evidence="1">
    <location>
        <begin position="375"/>
        <end position="399"/>
    </location>
</feature>
<comment type="caution">
    <text evidence="4">The sequence shown here is derived from an EMBL/GenBank/DDBJ whole genome shotgun (WGS) entry which is preliminary data.</text>
</comment>
<dbReference type="InterPro" id="IPR036734">
    <property type="entry name" value="Neur_chan_lig-bd_sf"/>
</dbReference>
<dbReference type="PANTHER" id="PTHR18945">
    <property type="entry name" value="NEUROTRANSMITTER GATED ION CHANNEL"/>
    <property type="match status" value="1"/>
</dbReference>
<organism evidence="4 5">
    <name type="scientific">Laodelphax striatellus</name>
    <name type="common">Small brown planthopper</name>
    <name type="synonym">Delphax striatella</name>
    <dbReference type="NCBI Taxonomy" id="195883"/>
    <lineage>
        <taxon>Eukaryota</taxon>
        <taxon>Metazoa</taxon>
        <taxon>Ecdysozoa</taxon>
        <taxon>Arthropoda</taxon>
        <taxon>Hexapoda</taxon>
        <taxon>Insecta</taxon>
        <taxon>Pterygota</taxon>
        <taxon>Neoptera</taxon>
        <taxon>Paraneoptera</taxon>
        <taxon>Hemiptera</taxon>
        <taxon>Auchenorrhyncha</taxon>
        <taxon>Fulgoroidea</taxon>
        <taxon>Delphacidae</taxon>
        <taxon>Criomorphinae</taxon>
        <taxon>Laodelphax</taxon>
    </lineage>
</organism>
<dbReference type="InterPro" id="IPR006201">
    <property type="entry name" value="Neur_channel"/>
</dbReference>
<dbReference type="Proteomes" id="UP000291343">
    <property type="component" value="Unassembled WGS sequence"/>
</dbReference>
<dbReference type="STRING" id="195883.A0A482XSE3"/>
<dbReference type="AlphaFoldDB" id="A0A482XSE3"/>
<dbReference type="EMBL" id="QKKF02002514">
    <property type="protein sequence ID" value="RZF48389.1"/>
    <property type="molecule type" value="Genomic_DNA"/>
</dbReference>
<feature type="transmembrane region" description="Helical" evidence="1">
    <location>
        <begin position="256"/>
        <end position="277"/>
    </location>
</feature>
<keyword evidence="5" id="KW-1185">Reference proteome</keyword>
<accession>A0A482XSE3</accession>
<evidence type="ECO:0000313" key="4">
    <source>
        <dbReference type="EMBL" id="RZF48389.1"/>
    </source>
</evidence>
<dbReference type="GO" id="GO:0004888">
    <property type="term" value="F:transmembrane signaling receptor activity"/>
    <property type="evidence" value="ECO:0007669"/>
    <property type="project" value="InterPro"/>
</dbReference>
<keyword evidence="1" id="KW-0812">Transmembrane</keyword>
<sequence length="400" mass="45804">MEIWPIFFNLLMILSYSSKISGLLTNDEKNRLLRDYDKYQSPPSTNTSGNTDTMVKFRLLHLFLSLDSEEEALSLTGVFHYVWTDSRLAWNKLFSVSLDNIWSGVPNIAYKAGSKLLDLGSGEKERNTAIVLNRGVVVGATVVRFRAIKACRSDLTDWPYDTKTCNVYFISSAIKGVQYETVNLIVSDGQNQLDCNGWNIENLDFHSENNGTQILLSFDMKRDDGKLANYFYLPAIVSLVVSMSLFFLKPQSSERFILLLLITIIQFYLLKSLSLLVPQKYNQRPTIELFVEMSTILILIQIFLVIICRALILNEYNPPFLSKTVSLIVMSRVLKTIFLLEVEPKDANELIEDQEDEDGSFLIATKKQTKKQWQLICRVIHQATFYFTGLLSLYLIFIVI</sequence>
<reference evidence="4 5" key="1">
    <citation type="journal article" date="2017" name="Gigascience">
        <title>Genome sequence of the small brown planthopper, Laodelphax striatellus.</title>
        <authorList>
            <person name="Zhu J."/>
            <person name="Jiang F."/>
            <person name="Wang X."/>
            <person name="Yang P."/>
            <person name="Bao Y."/>
            <person name="Zhao W."/>
            <person name="Wang W."/>
            <person name="Lu H."/>
            <person name="Wang Q."/>
            <person name="Cui N."/>
            <person name="Li J."/>
            <person name="Chen X."/>
            <person name="Luo L."/>
            <person name="Yu J."/>
            <person name="Kang L."/>
            <person name="Cui F."/>
        </authorList>
    </citation>
    <scope>NUCLEOTIDE SEQUENCE [LARGE SCALE GENOMIC DNA]</scope>
    <source>
        <strain evidence="4">Lst14</strain>
    </source>
</reference>
<proteinExistence type="predicted"/>
<feature type="signal peptide" evidence="2">
    <location>
        <begin position="1"/>
        <end position="22"/>
    </location>
</feature>
<keyword evidence="1" id="KW-1133">Transmembrane helix</keyword>
<feature type="transmembrane region" description="Helical" evidence="1">
    <location>
        <begin position="289"/>
        <end position="312"/>
    </location>
</feature>
<feature type="domain" description="Neurotransmitter-gated ion-channel ligand-binding" evidence="3">
    <location>
        <begin position="30"/>
        <end position="210"/>
    </location>
</feature>
<name>A0A482XSE3_LAOST</name>
<feature type="chain" id="PRO_5019739835" description="Neurotransmitter-gated ion-channel ligand-binding domain-containing protein" evidence="2">
    <location>
        <begin position="23"/>
        <end position="400"/>
    </location>
</feature>
<dbReference type="Gene3D" id="2.70.170.10">
    <property type="entry name" value="Neurotransmitter-gated ion-channel ligand-binding domain"/>
    <property type="match status" value="1"/>
</dbReference>
<evidence type="ECO:0000256" key="1">
    <source>
        <dbReference type="SAM" id="Phobius"/>
    </source>
</evidence>
<dbReference type="InterPro" id="IPR006202">
    <property type="entry name" value="Neur_chan_lig-bd"/>
</dbReference>
<protein>
    <recommendedName>
        <fullName evidence="3">Neurotransmitter-gated ion-channel ligand-binding domain-containing protein</fullName>
    </recommendedName>
</protein>
<keyword evidence="2" id="KW-0732">Signal</keyword>